<sequence length="93" mass="10128">MGPTGKGDPAPSFKSPASLLLIQERARTSRPIRDHQRLFFLPALVSSVEDGSKFAAVVRERLFTSKINQPSISLDGLITFTEGMTKSPSLLGR</sequence>
<dbReference type="Proteomes" id="UP001055439">
    <property type="component" value="Chromosome 1"/>
</dbReference>
<gene>
    <name evidence="1" type="ORF">MUK42_10276</name>
</gene>
<evidence type="ECO:0000313" key="2">
    <source>
        <dbReference type="Proteomes" id="UP001055439"/>
    </source>
</evidence>
<name>A0A9E7EDH6_9LILI</name>
<proteinExistence type="predicted"/>
<dbReference type="AlphaFoldDB" id="A0A9E7EDH6"/>
<keyword evidence="2" id="KW-1185">Reference proteome</keyword>
<protein>
    <submittedName>
        <fullName evidence="1">Uncharacterized protein</fullName>
    </submittedName>
</protein>
<accession>A0A9E7EDH6</accession>
<reference evidence="1" key="1">
    <citation type="submission" date="2022-05" db="EMBL/GenBank/DDBJ databases">
        <title>The Musa troglodytarum L. genome provides insights into the mechanism of non-climacteric behaviour and enrichment of carotenoids.</title>
        <authorList>
            <person name="Wang J."/>
        </authorList>
    </citation>
    <scope>NUCLEOTIDE SEQUENCE</scope>
    <source>
        <tissue evidence="1">Leaf</tissue>
    </source>
</reference>
<evidence type="ECO:0000313" key="1">
    <source>
        <dbReference type="EMBL" id="URD75234.1"/>
    </source>
</evidence>
<dbReference type="EMBL" id="CP097502">
    <property type="protein sequence ID" value="URD75234.1"/>
    <property type="molecule type" value="Genomic_DNA"/>
</dbReference>
<organism evidence="1 2">
    <name type="scientific">Musa troglodytarum</name>
    <name type="common">fe'i banana</name>
    <dbReference type="NCBI Taxonomy" id="320322"/>
    <lineage>
        <taxon>Eukaryota</taxon>
        <taxon>Viridiplantae</taxon>
        <taxon>Streptophyta</taxon>
        <taxon>Embryophyta</taxon>
        <taxon>Tracheophyta</taxon>
        <taxon>Spermatophyta</taxon>
        <taxon>Magnoliopsida</taxon>
        <taxon>Liliopsida</taxon>
        <taxon>Zingiberales</taxon>
        <taxon>Musaceae</taxon>
        <taxon>Musa</taxon>
    </lineage>
</organism>